<evidence type="ECO:0000256" key="1">
    <source>
        <dbReference type="SAM" id="MobiDB-lite"/>
    </source>
</evidence>
<dbReference type="Pfam" id="PF18562">
    <property type="entry name" value="CIDR1_gamma"/>
    <property type="match status" value="1"/>
</dbReference>
<feature type="region of interest" description="Disordered" evidence="1">
    <location>
        <begin position="934"/>
        <end position="968"/>
    </location>
</feature>
<evidence type="ECO:0000259" key="4">
    <source>
        <dbReference type="Pfam" id="PF15447"/>
    </source>
</evidence>
<reference evidence="8 9" key="2">
    <citation type="submission" date="2013-02" db="EMBL/GenBank/DDBJ databases">
        <title>The Genome Sequence of Plasmodium falciparum Vietnam Oak-Knoll (FVO).</title>
        <authorList>
            <consortium name="The Broad Institute Genome Sequencing Platform"/>
            <consortium name="The Broad Institute Genome Sequencing Center for Infectious Disease"/>
            <person name="Neafsey D."/>
            <person name="Cheeseman I."/>
            <person name="Volkman S."/>
            <person name="Adams J."/>
            <person name="Walker B."/>
            <person name="Young S.K."/>
            <person name="Zeng Q."/>
            <person name="Gargeya S."/>
            <person name="Fitzgerald M."/>
            <person name="Haas B."/>
            <person name="Abouelleil A."/>
            <person name="Alvarado L."/>
            <person name="Arachchi H.M."/>
            <person name="Berlin A.M."/>
            <person name="Chapman S.B."/>
            <person name="Dewar J."/>
            <person name="Goldberg J."/>
            <person name="Griggs A."/>
            <person name="Gujja S."/>
            <person name="Hansen M."/>
            <person name="Howarth C."/>
            <person name="Imamovic A."/>
            <person name="Larimer J."/>
            <person name="McCowan C."/>
            <person name="Murphy C."/>
            <person name="Neiman D."/>
            <person name="Pearson M."/>
            <person name="Priest M."/>
            <person name="Roberts A."/>
            <person name="Saif S."/>
            <person name="Shea T."/>
            <person name="Sisk P."/>
            <person name="Sykes S."/>
            <person name="Wortman J."/>
            <person name="Nusbaum C."/>
            <person name="Birren B."/>
        </authorList>
    </citation>
    <scope>NUCLEOTIDE SEQUENCE [LARGE SCALE GENOMIC DNA]</scope>
    <source>
        <strain evidence="9">Vietnam Oak-Knoll (FVO)</strain>
    </source>
</reference>
<feature type="compositionally biased region" description="Low complexity" evidence="1">
    <location>
        <begin position="1029"/>
        <end position="1042"/>
    </location>
</feature>
<feature type="region of interest" description="Disordered" evidence="1">
    <location>
        <begin position="1586"/>
        <end position="1669"/>
    </location>
</feature>
<feature type="domain" description="Duffy-binding-like" evidence="2">
    <location>
        <begin position="1413"/>
        <end position="1548"/>
    </location>
</feature>
<feature type="domain" description="Cysteine-rich interdomain region 1 gamma" evidence="5">
    <location>
        <begin position="1345"/>
        <end position="1395"/>
    </location>
</feature>
<dbReference type="GO" id="GO:0046789">
    <property type="term" value="F:host cell surface receptor binding"/>
    <property type="evidence" value="ECO:0007669"/>
    <property type="project" value="InterPro"/>
</dbReference>
<sequence length="1679" mass="189392">MARPGSAGTQDGADKYKNAKDAKHLLDLIGETIQKQAHDAALPYNNALHGTLSEARFEEKPKKQQTQGNPCQLEYKYHTNATNGKSYPCRTGKEERFSQVHGAECDEKKISGSNDNEGACAPYRRLNLCVRNLENISALDKINKDTLLADVCLAALHEGQSITQDYPKYQAQYASSVSPSQICTMLARSFADIGDIIRGKDLYRGNNGKDKLEENLKRIFQQIHKEVTSTSGKNKDALKTRYQNDTDNYFQLREDWWNANRKMVWYAITCGAGQIDKYFRNACSNNTTETDKKCRCAIGTVPTYFDYVPQFLRWFEEWAEDFCRKRKHKLENAIDKCRGKNGTERYCDLNGYDCEQTIRGKNKLVEGEDCHKCTVPCDNFVHWIDNQQKEFEKQKKKYENEISGKSRKKRSTGSKDYKGYDDEFYNILKGEYGSVENFLEKLSKEGICQKPPEVGNQKADAANFTKDNLEKTFSHTTYCQACPWCGVKRNGGGWKAKSDGECAKEKKTYKKKNITEIPVLTPDKEKHNILQKYENFCKNSDGNNGDQIKNWQCYYEEKDESDNDGDSNICVLQNENIGKKEEKSMPYHPFFWKWVTEMLIDSMYWRKELKRCINKETKACKNGCKNNCDCYKRWVEEKKKEWGQIKTHFNTQEDMREDIGENTDPGIILAALLNIEDLFENIKDTYGDVKEIKDINQMLEKENEENEGTAGADSKKKNTIDLMINHEQKDAQKCVTNNPDKDCKQPQSPLRSDTSHDGPQSPAPNHEEDLDEVHDNDIPHRELKIEGEEDIEPVFEVDPEEEAEDTAEDTTEDDNVEKVCNTVKNALTGDNNLNAACNLKYGYPQRHWGWKCISETTTSGGSGATTGGLCIPPRRRKLYVGKLEQWANSSGSDTAVGGGNTDALRDAFIKSAAVETFFAWHKYKAENTKKPDATMGALVGIPGGTPQSQLPGSDSDPSSPQNQLASGKIPPDFLRLMFYTLGDYRDICVGKTPHGIDTVSASDSGDNKSSKNPMQEISEKIKKTLNGDNNQKSGSSPSPSEKNSGKTPKDWWNQHGKHIWEGMICALTYNTNSGAKDTPPTQDPTVKSALLDTNKNTPKTEYQYNSVTLKEEDESGPKTDTIQPPTLKQFTSRPPYFRYLEEWGQNFCKERKKRLDQIYKECKVGEGARGGKKCSGYGEDCDDNLPEDPSNFPDFYCTSCSKPCGLYKRWITRKKDEYEKQKSAYTGQQGKCQTQSNGDESNKARNVFCGTPETTCDTAKEFLQKLGPCSKNDDESGKGNKKIFDDDAKTFGPADNCKPCSEFKINCKNGKCSNGDDINVGCNCKKNRNDYITASDIKNGCNSTHKLDMLVSDDNPNENKFDGLQACEHAGIFKGIRNDEWTCGNVCGYNVCKPKIVNREKGNGNQIIIIRALFKIWLEYFLQDYNKIRTKLKPCMNNNDASPCIKGCALEWLKKKKEEWDKIKKHYKTQNEGDDIKTFVSNILNALQPQTEVLKAIKPCKELRNFEDSIHCNGAVSSENGKPQKKDIVECLLDKLKKDAENCQNQPSGTPCTQSTSQQTLEEEDLLLEEENEQKVAQPKICGEMKEETKEQEEGDECKAVTPSEPGEKKKEEEKEDKDGDPAIPAPDTKPEEKVPPEPALPPAPPAVDHPQADQPTNSISDILSSTIPFGIAIALTSI</sequence>
<dbReference type="Proteomes" id="UP000030690">
    <property type="component" value="Unassembled WGS sequence"/>
</dbReference>
<organism evidence="8 9">
    <name type="scientific">Plasmodium falciparum Vietnam Oak-Knoll</name>
    <name type="common">FVO</name>
    <dbReference type="NCBI Taxonomy" id="1036723"/>
    <lineage>
        <taxon>Eukaryota</taxon>
        <taxon>Sar</taxon>
        <taxon>Alveolata</taxon>
        <taxon>Apicomplexa</taxon>
        <taxon>Aconoidasida</taxon>
        <taxon>Haemosporida</taxon>
        <taxon>Plasmodiidae</taxon>
        <taxon>Plasmodium</taxon>
        <taxon>Plasmodium (Laverania)</taxon>
    </lineage>
</organism>
<feature type="compositionally biased region" description="Basic and acidic residues" evidence="1">
    <location>
        <begin position="1606"/>
        <end position="1621"/>
    </location>
</feature>
<dbReference type="OrthoDB" id="378876at2759"/>
<evidence type="ECO:0000259" key="5">
    <source>
        <dbReference type="Pfam" id="PF18562"/>
    </source>
</evidence>
<dbReference type="FunFam" id="1.20.58.830:FF:000008">
    <property type="entry name" value="Erythrocyte membrane protein 1, PfEMP1"/>
    <property type="match status" value="1"/>
</dbReference>
<feature type="region of interest" description="Disordered" evidence="1">
    <location>
        <begin position="1023"/>
        <end position="1053"/>
    </location>
</feature>
<evidence type="ECO:0000313" key="9">
    <source>
        <dbReference type="Proteomes" id="UP000030690"/>
    </source>
</evidence>
<dbReference type="EMBL" id="KI925242">
    <property type="protein sequence ID" value="ETW15142.1"/>
    <property type="molecule type" value="Genomic_DNA"/>
</dbReference>
<dbReference type="InterPro" id="IPR042202">
    <property type="entry name" value="Duffy-ag-bd_sf"/>
</dbReference>
<feature type="region of interest" description="Disordered" evidence="1">
    <location>
        <begin position="734"/>
        <end position="815"/>
    </location>
</feature>
<name>A0A024UY26_PLAFA</name>
<dbReference type="Gene3D" id="1.20.1310.20">
    <property type="entry name" value="Duffy-antigen binding domain"/>
    <property type="match status" value="2"/>
</dbReference>
<feature type="compositionally biased region" description="Acidic residues" evidence="1">
    <location>
        <begin position="787"/>
        <end position="815"/>
    </location>
</feature>
<dbReference type="FunFam" id="1.20.58.830:FF:000003">
    <property type="entry name" value="Erythrocyte membrane protein 1, PfEMP1"/>
    <property type="match status" value="1"/>
</dbReference>
<dbReference type="FunFam" id="1.20.58.830:FF:000001">
    <property type="entry name" value="Erythrocyte membrane protein 1, PfEMP1"/>
    <property type="match status" value="1"/>
</dbReference>
<dbReference type="FunFam" id="1.20.1310.20:FF:000001">
    <property type="entry name" value="Erythrocyte membrane protein 1, PfEMP1"/>
    <property type="match status" value="1"/>
</dbReference>
<dbReference type="Gene3D" id="1.20.58.830">
    <property type="match status" value="3"/>
</dbReference>
<feature type="compositionally biased region" description="Polar residues" evidence="1">
    <location>
        <begin position="1542"/>
        <end position="1560"/>
    </location>
</feature>
<feature type="non-terminal residue" evidence="8">
    <location>
        <position position="1679"/>
    </location>
</feature>
<evidence type="ECO:0000259" key="3">
    <source>
        <dbReference type="Pfam" id="PF05424"/>
    </source>
</evidence>
<evidence type="ECO:0008006" key="10">
    <source>
        <dbReference type="Google" id="ProtNLM"/>
    </source>
</evidence>
<dbReference type="FunFam" id="1.20.58.1930:FF:000001">
    <property type="entry name" value="Erythrocyte membrane protein 1, PfEMP1"/>
    <property type="match status" value="1"/>
</dbReference>
<gene>
    <name evidence="8" type="ORF">PFFVO_05944</name>
</gene>
<feature type="domain" description="Duffy-binding-like" evidence="7">
    <location>
        <begin position="1142"/>
        <end position="1293"/>
    </location>
</feature>
<feature type="domain" description="Plasmodium falciparum erythrocyte membrane protein-1 N-terminal segment" evidence="4">
    <location>
        <begin position="21"/>
        <end position="56"/>
    </location>
</feature>
<feature type="domain" description="Duffy-antigen binding" evidence="3">
    <location>
        <begin position="868"/>
        <end position="1082"/>
    </location>
</feature>
<feature type="compositionally biased region" description="Polar residues" evidence="1">
    <location>
        <begin position="1657"/>
        <end position="1668"/>
    </location>
</feature>
<dbReference type="InterPro" id="IPR054595">
    <property type="entry name" value="DBL_C"/>
</dbReference>
<evidence type="ECO:0000259" key="6">
    <source>
        <dbReference type="Pfam" id="PF21807"/>
    </source>
</evidence>
<feature type="domain" description="Duffy-binding-like" evidence="7">
    <location>
        <begin position="317"/>
        <end position="476"/>
    </location>
</feature>
<feature type="compositionally biased region" description="Polar residues" evidence="1">
    <location>
        <begin position="945"/>
        <end position="965"/>
    </location>
</feature>
<accession>A0A024UY26</accession>
<dbReference type="GO" id="GO:0016020">
    <property type="term" value="C:membrane"/>
    <property type="evidence" value="ECO:0007669"/>
    <property type="project" value="InterPro"/>
</dbReference>
<dbReference type="InterPro" id="IPR029210">
    <property type="entry name" value="PfEMP1_NTS"/>
</dbReference>
<feature type="compositionally biased region" description="Basic and acidic residues" evidence="1">
    <location>
        <begin position="773"/>
        <end position="786"/>
    </location>
</feature>
<feature type="domain" description="Duffy-binding-like" evidence="2">
    <location>
        <begin position="590"/>
        <end position="741"/>
    </location>
</feature>
<dbReference type="InterPro" id="IPR049158">
    <property type="entry name" value="PfEMP1_CIDRalpha1_dom"/>
</dbReference>
<dbReference type="InterPro" id="IPR004258">
    <property type="entry name" value="DBL"/>
</dbReference>
<proteinExistence type="predicted"/>
<feature type="compositionally biased region" description="Pro residues" evidence="1">
    <location>
        <begin position="1637"/>
        <end position="1648"/>
    </location>
</feature>
<dbReference type="SUPFAM" id="SSF140924">
    <property type="entry name" value="Duffy binding domain-like"/>
    <property type="match status" value="4"/>
</dbReference>
<protein>
    <recommendedName>
        <fullName evidence="10">Duffy-binding-like domain-containing protein</fullName>
    </recommendedName>
</protein>
<dbReference type="Pfam" id="PF03011">
    <property type="entry name" value="PFEMP"/>
    <property type="match status" value="2"/>
</dbReference>
<dbReference type="InterPro" id="IPR041480">
    <property type="entry name" value="CIDR1_gamma"/>
</dbReference>
<reference evidence="8 9" key="1">
    <citation type="submission" date="2013-02" db="EMBL/GenBank/DDBJ databases">
        <title>The Genome Annotation of Plasmodium falciparum Vietnam Oak-Knoll (FVO).</title>
        <authorList>
            <consortium name="The Broad Institute Genome Sequencing Platform"/>
            <consortium name="The Broad Institute Genome Sequencing Center for Infectious Disease"/>
            <person name="Neafsey D."/>
            <person name="Hoffman S."/>
            <person name="Volkman S."/>
            <person name="Rosenthal P."/>
            <person name="Walker B."/>
            <person name="Young S.K."/>
            <person name="Zeng Q."/>
            <person name="Gargeya S."/>
            <person name="Fitzgerald M."/>
            <person name="Haas B."/>
            <person name="Abouelleil A."/>
            <person name="Allen A.W."/>
            <person name="Alvarado L."/>
            <person name="Arachchi H.M."/>
            <person name="Berlin A.M."/>
            <person name="Chapman S.B."/>
            <person name="Gainer-Dewar J."/>
            <person name="Goldberg J."/>
            <person name="Griggs A."/>
            <person name="Gujja S."/>
            <person name="Hansen M."/>
            <person name="Howarth C."/>
            <person name="Imamovic A."/>
            <person name="Ireland A."/>
            <person name="Larimer J."/>
            <person name="McCowan C."/>
            <person name="Murphy C."/>
            <person name="Pearson M."/>
            <person name="Poon T.W."/>
            <person name="Priest M."/>
            <person name="Roberts A."/>
            <person name="Saif S."/>
            <person name="Shea T."/>
            <person name="Sisk P."/>
            <person name="Sykes S."/>
            <person name="Wortman J."/>
            <person name="Nusbaum C."/>
            <person name="Birren B."/>
        </authorList>
    </citation>
    <scope>NUCLEOTIDE SEQUENCE [LARGE SCALE GENOMIC DNA]</scope>
    <source>
        <strain evidence="9">Vietnam Oak-Knoll (FVO)</strain>
    </source>
</reference>
<dbReference type="Pfam" id="PF22672">
    <property type="entry name" value="DBL_C"/>
    <property type="match status" value="2"/>
</dbReference>
<dbReference type="Pfam" id="PF15447">
    <property type="entry name" value="NTS"/>
    <property type="match status" value="1"/>
</dbReference>
<dbReference type="Pfam" id="PF05424">
    <property type="entry name" value="Duffy_binding"/>
    <property type="match status" value="2"/>
</dbReference>
<feature type="domain" description="PfEMP1 CIDRalpha1" evidence="6">
    <location>
        <begin position="515"/>
        <end position="559"/>
    </location>
</feature>
<dbReference type="Pfam" id="PF21807">
    <property type="entry name" value="PfEMP1_CIDRalpha1_dom"/>
    <property type="match status" value="1"/>
</dbReference>
<feature type="domain" description="Duffy-antigen binding" evidence="3">
    <location>
        <begin position="118"/>
        <end position="313"/>
    </location>
</feature>
<evidence type="ECO:0000259" key="7">
    <source>
        <dbReference type="Pfam" id="PF22672"/>
    </source>
</evidence>
<evidence type="ECO:0000313" key="8">
    <source>
        <dbReference type="EMBL" id="ETW15142.1"/>
    </source>
</evidence>
<dbReference type="Gene3D" id="1.20.58.1930">
    <property type="match status" value="1"/>
</dbReference>
<dbReference type="InterPro" id="IPR008602">
    <property type="entry name" value="Duffy-antigen-binding"/>
</dbReference>
<evidence type="ECO:0000259" key="2">
    <source>
        <dbReference type="Pfam" id="PF03011"/>
    </source>
</evidence>
<feature type="region of interest" description="Disordered" evidence="1">
    <location>
        <begin position="1542"/>
        <end position="1562"/>
    </location>
</feature>